<feature type="non-terminal residue" evidence="1">
    <location>
        <position position="130"/>
    </location>
</feature>
<dbReference type="EMBL" id="JAWWNJ010000014">
    <property type="protein sequence ID" value="KAK7041287.1"/>
    <property type="molecule type" value="Genomic_DNA"/>
</dbReference>
<sequence>KPQWMRPNADLIRDERVFSSVVIALENEDDAKTLIDMGVVTAFSHFCEVKKHSDRPPTQQSNKCWGFGHAKPHCKNVIRCRSCAEGHDEKDHGRLTGEGDTGMDAAMSDADIKVKCAQCGGDHVANDRRC</sequence>
<gene>
    <name evidence="1" type="ORF">R3P38DRAFT_2419212</name>
</gene>
<reference evidence="1 2" key="1">
    <citation type="journal article" date="2024" name="J Genomics">
        <title>Draft genome sequencing and assembly of Favolaschia claudopus CIRM-BRFM 2984 isolated from oak limbs.</title>
        <authorList>
            <person name="Navarro D."/>
            <person name="Drula E."/>
            <person name="Chaduli D."/>
            <person name="Cazenave R."/>
            <person name="Ahrendt S."/>
            <person name="Wang J."/>
            <person name="Lipzen A."/>
            <person name="Daum C."/>
            <person name="Barry K."/>
            <person name="Grigoriev I.V."/>
            <person name="Favel A."/>
            <person name="Rosso M.N."/>
            <person name="Martin F."/>
        </authorList>
    </citation>
    <scope>NUCLEOTIDE SEQUENCE [LARGE SCALE GENOMIC DNA]</scope>
    <source>
        <strain evidence="1 2">CIRM-BRFM 2984</strain>
    </source>
</reference>
<comment type="caution">
    <text evidence="1">The sequence shown here is derived from an EMBL/GenBank/DDBJ whole genome shotgun (WGS) entry which is preliminary data.</text>
</comment>
<protein>
    <submittedName>
        <fullName evidence="1">Uncharacterized protein</fullName>
    </submittedName>
</protein>
<dbReference type="Proteomes" id="UP001362999">
    <property type="component" value="Unassembled WGS sequence"/>
</dbReference>
<evidence type="ECO:0000313" key="1">
    <source>
        <dbReference type="EMBL" id="KAK7041287.1"/>
    </source>
</evidence>
<proteinExistence type="predicted"/>
<accession>A0AAW0CN50</accession>
<feature type="non-terminal residue" evidence="1">
    <location>
        <position position="1"/>
    </location>
</feature>
<keyword evidence="2" id="KW-1185">Reference proteome</keyword>
<dbReference type="AlphaFoldDB" id="A0AAW0CN50"/>
<name>A0AAW0CN50_9AGAR</name>
<organism evidence="1 2">
    <name type="scientific">Favolaschia claudopus</name>
    <dbReference type="NCBI Taxonomy" id="2862362"/>
    <lineage>
        <taxon>Eukaryota</taxon>
        <taxon>Fungi</taxon>
        <taxon>Dikarya</taxon>
        <taxon>Basidiomycota</taxon>
        <taxon>Agaricomycotina</taxon>
        <taxon>Agaricomycetes</taxon>
        <taxon>Agaricomycetidae</taxon>
        <taxon>Agaricales</taxon>
        <taxon>Marasmiineae</taxon>
        <taxon>Mycenaceae</taxon>
        <taxon>Favolaschia</taxon>
    </lineage>
</organism>
<evidence type="ECO:0000313" key="2">
    <source>
        <dbReference type="Proteomes" id="UP001362999"/>
    </source>
</evidence>